<dbReference type="InterPro" id="IPR043128">
    <property type="entry name" value="Rev_trsase/Diguanyl_cyclase"/>
</dbReference>
<dbReference type="KEGG" id="csq:CSCA_1989"/>
<gene>
    <name evidence="1" type="ORF">CSCA_1989</name>
</gene>
<protein>
    <recommendedName>
        <fullName evidence="3">Transcriptional regulator</fullName>
    </recommendedName>
</protein>
<dbReference type="RefSeq" id="WP_029163710.1">
    <property type="nucleotide sequence ID" value="NZ_CP009933.1"/>
</dbReference>
<proteinExistence type="predicted"/>
<reference evidence="1 2" key="1">
    <citation type="journal article" date="2015" name="J. Biotechnol.">
        <title>Complete genome sequence of a malodorant-producing acetogen, Clostridium scatologenes ATCC 25775(T).</title>
        <authorList>
            <person name="Zhu Z."/>
            <person name="Guo T."/>
            <person name="Zheng H."/>
            <person name="Song T."/>
            <person name="Ouyang P."/>
            <person name="Xie J."/>
        </authorList>
    </citation>
    <scope>NUCLEOTIDE SEQUENCE [LARGE SCALE GENOMIC DNA]</scope>
    <source>
        <strain evidence="1 2">ATCC 25775</strain>
    </source>
</reference>
<dbReference type="HOGENOM" id="CLU_046979_3_0_9"/>
<keyword evidence="2" id="KW-1185">Reference proteome</keyword>
<evidence type="ECO:0000313" key="2">
    <source>
        <dbReference type="Proteomes" id="UP000033115"/>
    </source>
</evidence>
<dbReference type="Gene3D" id="3.30.70.270">
    <property type="match status" value="1"/>
</dbReference>
<name>A0A0E3K0L2_CLOSL</name>
<dbReference type="STRING" id="1548.CSCA_1989"/>
<evidence type="ECO:0008006" key="3">
    <source>
        <dbReference type="Google" id="ProtNLM"/>
    </source>
</evidence>
<dbReference type="AlphaFoldDB" id="A0A0E3K0L2"/>
<sequence length="436" mass="50258">MKLGIIGPEQFVNKVHVVVKKNYPRIELVNLVYKEAAEAPDIVQKYQSNLDALIFSGKTPFKLSEKLIKQNIVWEYLPRHGSTLLSSLLKASALKKHDILSISFDTFDRDFLHEVYEEIGFKREGLRCFVAEQKLTDNNYIDYVYRFHCNNYYSKKVSCCITGLVEIYEKLEEKKIPCILASPVKTVILAAVEKLRLEYLAQGNRDSQIVVMAVQIDFPNEHSVIKDDEYQNFVDRMSISKCVYLFASKIKAAVVEVNHEEYMIFTTKKVFETVTNNYENIYLFELVEEKVFKTISLGIGYGGTAQSAKFNAYLGLNKAIKMGGNTGFVVYENGDIRGPLNNKMEKCENFIDKRLSNISEKTGISINTIYKIYNAAEKCDNYTFYSNELANLCEINKRSMDRFLQKLELYDFCETIGKKMVYNTGRPSRLIKLTFF</sequence>
<organism evidence="1 2">
    <name type="scientific">Clostridium scatologenes</name>
    <dbReference type="NCBI Taxonomy" id="1548"/>
    <lineage>
        <taxon>Bacteria</taxon>
        <taxon>Bacillati</taxon>
        <taxon>Bacillota</taxon>
        <taxon>Clostridia</taxon>
        <taxon>Eubacteriales</taxon>
        <taxon>Clostridiaceae</taxon>
        <taxon>Clostridium</taxon>
    </lineage>
</organism>
<dbReference type="EMBL" id="CP009933">
    <property type="protein sequence ID" value="AKA69114.1"/>
    <property type="molecule type" value="Genomic_DNA"/>
</dbReference>
<accession>A0A0E3K0L2</accession>
<evidence type="ECO:0000313" key="1">
    <source>
        <dbReference type="EMBL" id="AKA69114.1"/>
    </source>
</evidence>
<dbReference type="Proteomes" id="UP000033115">
    <property type="component" value="Chromosome"/>
</dbReference>